<dbReference type="Pfam" id="PF09480">
    <property type="entry name" value="PrgH"/>
    <property type="match status" value="2"/>
</dbReference>
<dbReference type="RefSeq" id="WP_194978195.1">
    <property type="nucleotide sequence ID" value="NZ_JADMKS010000005.1"/>
</dbReference>
<keyword evidence="1" id="KW-0472">Membrane</keyword>
<dbReference type="Proteomes" id="UP000705283">
    <property type="component" value="Unassembled WGS sequence"/>
</dbReference>
<dbReference type="EMBL" id="JADMKS010000005">
    <property type="protein sequence ID" value="MBF6637703.1"/>
    <property type="molecule type" value="Genomic_DNA"/>
</dbReference>
<gene>
    <name evidence="2" type="ORF">ITX54_13645</name>
</gene>
<protein>
    <recommendedName>
        <fullName evidence="4">Type III secretion system protein PrgH</fullName>
    </recommendedName>
</protein>
<keyword evidence="1" id="KW-0812">Transmembrane</keyword>
<sequence length="288" mass="32522">MINEKALKPLPQKKLTLRLMSSPLCGCEFELVEGVATFVVAPARVLEISSHEGNNTFIIPAEQGGVNFEIINNGDPHVSFRKLGDPDTSIKHEPFNSLISIGSLDFIVKDNDEAWDFNILKKNKATERKTNKKYSIKKPKVISSIFVVMIIFFATSFFLKGESNGALKMAKLDMKLQRSLPIDKKYANTTHSTEGSLLSADDAEMRLRAMSINYKRQNDNSKVLFIISGILNDEDLQQIKLLNIFYLQQHVKFAVNLKDDPTVNTSYKYGGNSYVKVNPNHWSFNNLK</sequence>
<accession>A0AA40X369</accession>
<dbReference type="Gene3D" id="3.30.70.1770">
    <property type="match status" value="1"/>
</dbReference>
<evidence type="ECO:0000313" key="3">
    <source>
        <dbReference type="Proteomes" id="UP000705283"/>
    </source>
</evidence>
<evidence type="ECO:0000256" key="1">
    <source>
        <dbReference type="SAM" id="Phobius"/>
    </source>
</evidence>
<reference evidence="2" key="2">
    <citation type="submission" date="2022-09" db="EMBL/GenBank/DDBJ databases">
        <title>Rouxiella aceris sp. nov., isolated from tree sap and emended description of the genus Rhouxiella.</title>
        <authorList>
            <person name="Kim I.S."/>
        </authorList>
    </citation>
    <scope>NUCLEOTIDE SEQUENCE</scope>
    <source>
        <strain evidence="2">SAP-2</strain>
    </source>
</reference>
<proteinExistence type="predicted"/>
<name>A0AA40X369_9GAMM</name>
<reference evidence="2" key="1">
    <citation type="submission" date="2020-11" db="EMBL/GenBank/DDBJ databases">
        <authorList>
            <person name="Lee S.D."/>
        </authorList>
    </citation>
    <scope>NUCLEOTIDE SEQUENCE</scope>
    <source>
        <strain evidence="2">SAP-2</strain>
    </source>
</reference>
<evidence type="ECO:0000313" key="2">
    <source>
        <dbReference type="EMBL" id="MBF6637703.1"/>
    </source>
</evidence>
<dbReference type="AlphaFoldDB" id="A0AA40X369"/>
<dbReference type="GO" id="GO:0016020">
    <property type="term" value="C:membrane"/>
    <property type="evidence" value="ECO:0007669"/>
    <property type="project" value="InterPro"/>
</dbReference>
<feature type="transmembrane region" description="Helical" evidence="1">
    <location>
        <begin position="141"/>
        <end position="159"/>
    </location>
</feature>
<dbReference type="Gene3D" id="2.60.200.20">
    <property type="match status" value="1"/>
</dbReference>
<evidence type="ECO:0008006" key="4">
    <source>
        <dbReference type="Google" id="ProtNLM"/>
    </source>
</evidence>
<keyword evidence="1" id="KW-1133">Transmembrane helix</keyword>
<dbReference type="InterPro" id="IPR019029">
    <property type="entry name" value="T3SS_PrgH/EprH-like"/>
</dbReference>
<organism evidence="2 3">
    <name type="scientific">Rouxiella silvae</name>
    <dbReference type="NCBI Taxonomy" id="1646373"/>
    <lineage>
        <taxon>Bacteria</taxon>
        <taxon>Pseudomonadati</taxon>
        <taxon>Pseudomonadota</taxon>
        <taxon>Gammaproteobacteria</taxon>
        <taxon>Enterobacterales</taxon>
        <taxon>Yersiniaceae</taxon>
        <taxon>Rouxiella</taxon>
    </lineage>
</organism>
<comment type="caution">
    <text evidence="2">The sequence shown here is derived from an EMBL/GenBank/DDBJ whole genome shotgun (WGS) entry which is preliminary data.</text>
</comment>